<evidence type="ECO:0000313" key="2">
    <source>
        <dbReference type="Proteomes" id="UP000322873"/>
    </source>
</evidence>
<keyword evidence="2" id="KW-1185">Reference proteome</keyword>
<sequence length="271" mass="30166">MGTYFCCGGKNGRDAVHDGSAPIVATEDDGRDADGFGEGRHVVAGRFVGEGAEFLGGGGAGVSLHVWSDDAEVQGLEGGDLIAPAEGHVGPLERESLWSIRINRKVICESGNKHITHPMNQENGSNRLRAILRFGKNIGVSSTIYLRRLVLDSRVLWSELINHVDPGFRRMLMRMKKRNMNEADDMSEWSHPVSPNVGCTLVLSFVRGLNGRRICLHRTPWIQLIVSNDEGEMKYFYAASLDYKMARDIIDLMNSPSPKHHPRIYRQLQVD</sequence>
<comment type="caution">
    <text evidence="1">The sequence shown here is derived from an EMBL/GenBank/DDBJ whole genome shotgun (WGS) entry which is preliminary data.</text>
</comment>
<proteinExistence type="predicted"/>
<name>A0A5M9J4F3_MONFR</name>
<evidence type="ECO:0000313" key="1">
    <source>
        <dbReference type="EMBL" id="KAA8564094.1"/>
    </source>
</evidence>
<organism evidence="1 2">
    <name type="scientific">Monilinia fructicola</name>
    <name type="common">Brown rot fungus</name>
    <name type="synonym">Ciboria fructicola</name>
    <dbReference type="NCBI Taxonomy" id="38448"/>
    <lineage>
        <taxon>Eukaryota</taxon>
        <taxon>Fungi</taxon>
        <taxon>Dikarya</taxon>
        <taxon>Ascomycota</taxon>
        <taxon>Pezizomycotina</taxon>
        <taxon>Leotiomycetes</taxon>
        <taxon>Helotiales</taxon>
        <taxon>Sclerotiniaceae</taxon>
        <taxon>Monilinia</taxon>
    </lineage>
</organism>
<dbReference type="Proteomes" id="UP000322873">
    <property type="component" value="Unassembled WGS sequence"/>
</dbReference>
<reference evidence="1 2" key="1">
    <citation type="submission" date="2019-06" db="EMBL/GenBank/DDBJ databases">
        <title>Genome Sequence of the Brown Rot Fungal Pathogen Monilinia fructicola.</title>
        <authorList>
            <person name="De Miccolis Angelini R.M."/>
            <person name="Landi L."/>
            <person name="Abate D."/>
            <person name="Pollastro S."/>
            <person name="Romanazzi G."/>
            <person name="Faretra F."/>
        </authorList>
    </citation>
    <scope>NUCLEOTIDE SEQUENCE [LARGE SCALE GENOMIC DNA]</scope>
    <source>
        <strain evidence="1 2">Mfrc123</strain>
    </source>
</reference>
<dbReference type="AlphaFoldDB" id="A0A5M9J4F3"/>
<accession>A0A5M9J4F3</accession>
<protein>
    <submittedName>
        <fullName evidence="1">Uncharacterized protein</fullName>
    </submittedName>
</protein>
<gene>
    <name evidence="1" type="ORF">EYC84_012079</name>
</gene>
<dbReference type="EMBL" id="VICG01000016">
    <property type="protein sequence ID" value="KAA8564094.1"/>
    <property type="molecule type" value="Genomic_DNA"/>
</dbReference>